<dbReference type="PANTHER" id="PTHR35152">
    <property type="entry name" value="DOMAIN SIGNALLING PROTEIN, PUTATIVE (AFU_ORTHOLOGUE AFUA_5G11310)-RELATED"/>
    <property type="match status" value="1"/>
</dbReference>
<feature type="transmembrane region" description="Helical" evidence="1">
    <location>
        <begin position="236"/>
        <end position="258"/>
    </location>
</feature>
<feature type="transmembrane region" description="Helical" evidence="1">
    <location>
        <begin position="55"/>
        <end position="76"/>
    </location>
</feature>
<feature type="transmembrane region" description="Helical" evidence="1">
    <location>
        <begin position="96"/>
        <end position="114"/>
    </location>
</feature>
<name>A0A6G1G9H4_9PEZI</name>
<dbReference type="OrthoDB" id="264015at2759"/>
<dbReference type="PANTHER" id="PTHR35152:SF1">
    <property type="entry name" value="DOMAIN SIGNALLING PROTEIN, PUTATIVE (AFU_ORTHOLOGUE AFUA_5G11310)-RELATED"/>
    <property type="match status" value="1"/>
</dbReference>
<dbReference type="Proteomes" id="UP000504638">
    <property type="component" value="Unplaced"/>
</dbReference>
<keyword evidence="1" id="KW-1133">Transmembrane helix</keyword>
<feature type="transmembrane region" description="Helical" evidence="1">
    <location>
        <begin position="20"/>
        <end position="43"/>
    </location>
</feature>
<reference evidence="5" key="2">
    <citation type="submission" date="2020-04" db="EMBL/GenBank/DDBJ databases">
        <authorList>
            <consortium name="NCBI Genome Project"/>
        </authorList>
    </citation>
    <scope>NUCLEOTIDE SEQUENCE</scope>
    <source>
        <strain evidence="5">CBS 781.70</strain>
    </source>
</reference>
<dbReference type="RefSeq" id="XP_033536182.1">
    <property type="nucleotide sequence ID" value="XM_033674904.1"/>
</dbReference>
<keyword evidence="1" id="KW-0812">Transmembrane</keyword>
<protein>
    <recommendedName>
        <fullName evidence="2">MHYT domain-containing protein</fullName>
    </recommendedName>
</protein>
<dbReference type="GeneID" id="54415474"/>
<feature type="transmembrane region" description="Helical" evidence="1">
    <location>
        <begin position="126"/>
        <end position="149"/>
    </location>
</feature>
<evidence type="ECO:0000259" key="2">
    <source>
        <dbReference type="PROSITE" id="PS50924"/>
    </source>
</evidence>
<organism evidence="3">
    <name type="scientific">Eremomyces bilateralis CBS 781.70</name>
    <dbReference type="NCBI Taxonomy" id="1392243"/>
    <lineage>
        <taxon>Eukaryota</taxon>
        <taxon>Fungi</taxon>
        <taxon>Dikarya</taxon>
        <taxon>Ascomycota</taxon>
        <taxon>Pezizomycotina</taxon>
        <taxon>Dothideomycetes</taxon>
        <taxon>Dothideomycetes incertae sedis</taxon>
        <taxon>Eremomycetales</taxon>
        <taxon>Eremomycetaceae</taxon>
        <taxon>Eremomyces</taxon>
    </lineage>
</organism>
<feature type="domain" description="MHYT" evidence="2">
    <location>
        <begin position="20"/>
        <end position="222"/>
    </location>
</feature>
<dbReference type="PROSITE" id="PS50924">
    <property type="entry name" value="MHYT"/>
    <property type="match status" value="1"/>
</dbReference>
<keyword evidence="1" id="KW-0472">Membrane</keyword>
<dbReference type="Pfam" id="PF03707">
    <property type="entry name" value="MHYT"/>
    <property type="match status" value="1"/>
</dbReference>
<reference evidence="3 5" key="1">
    <citation type="submission" date="2020-01" db="EMBL/GenBank/DDBJ databases">
        <authorList>
            <consortium name="DOE Joint Genome Institute"/>
            <person name="Haridas S."/>
            <person name="Albert R."/>
            <person name="Binder M."/>
            <person name="Bloem J."/>
            <person name="Labutti K."/>
            <person name="Salamov A."/>
            <person name="Andreopoulos B."/>
            <person name="Baker S.E."/>
            <person name="Barry K."/>
            <person name="Bills G."/>
            <person name="Bluhm B.H."/>
            <person name="Cannon C."/>
            <person name="Castanera R."/>
            <person name="Culley D.E."/>
            <person name="Daum C."/>
            <person name="Ezra D."/>
            <person name="Gonzalez J.B."/>
            <person name="Henrissat B."/>
            <person name="Kuo A."/>
            <person name="Liang C."/>
            <person name="Lipzen A."/>
            <person name="Lutzoni F."/>
            <person name="Magnuson J."/>
            <person name="Mondo S."/>
            <person name="Nolan M."/>
            <person name="Ohm R."/>
            <person name="Pangilinan J."/>
            <person name="Park H.-J."/>
            <person name="Ramirez L."/>
            <person name="Alfaro M."/>
            <person name="Sun H."/>
            <person name="Tritt A."/>
            <person name="Yoshinaga Y."/>
            <person name="Zwiers L.-H."/>
            <person name="Turgeon B.G."/>
            <person name="Goodwin S.B."/>
            <person name="Spatafora J.W."/>
            <person name="Crous P.W."/>
            <person name="Grigoriev I.V."/>
        </authorList>
    </citation>
    <scope>NUCLEOTIDE SEQUENCE</scope>
    <source>
        <strain evidence="3 5">CBS 781.70</strain>
    </source>
</reference>
<dbReference type="AlphaFoldDB" id="A0A6G1G9H4"/>
<evidence type="ECO:0000313" key="3">
    <source>
        <dbReference type="EMBL" id="KAF1814551.1"/>
    </source>
</evidence>
<keyword evidence="4" id="KW-1185">Reference proteome</keyword>
<evidence type="ECO:0000256" key="1">
    <source>
        <dbReference type="SAM" id="Phobius"/>
    </source>
</evidence>
<reference evidence="5" key="3">
    <citation type="submission" date="2025-04" db="UniProtKB">
        <authorList>
            <consortium name="RefSeq"/>
        </authorList>
    </citation>
    <scope>IDENTIFICATION</scope>
    <source>
        <strain evidence="5">CBS 781.70</strain>
    </source>
</reference>
<accession>A0A6G1G9H4</accession>
<proteinExistence type="predicted"/>
<evidence type="ECO:0000313" key="5">
    <source>
        <dbReference type="RefSeq" id="XP_033536182.1"/>
    </source>
</evidence>
<sequence length="810" mass="89828">MSDGVVYHGYEPGQVVSVKYTPGIIVASWFVSLVGAVTTVELLHRRKSRKGWGSWLQLGAISVSFGLVAIWCMHFVGNRAIVLGDGNIDIQLHYNPGFSALSAFLPILFLFLGFKTVELRQPGERLFWPCLVIAGFVAGLSIMGMHYIGNFGINNYTLRNPPHFIIAADLIACFSCILALSLFFYFRERWINSISRRLLCACILACAVSGMHWVATIGTTYRFSQVQEMEKIDRNIHLIIALVMSFLAICACVGVTVVQHIRKMEIADRAQHVLLASATFDPDGRLLVTQDGLLPCRKVTKSYNQQSFDDDFNTAHPVFQWLFRVTHNWSSVTELVPAMRSHLKRESVKETSIDKSRVPQSGWGELEGTDEYSLIFREYFCVAASDLAASMDAPLPNIGALYHKILMTGTVSPEFRLKTPRNPDVESGRSTPNMFGRGQLLFLVRSVDRGGANRLIGNGYRFAMPNQVGDIIGKSMQIPTPELISTVLSLRQYARNKLEAPQGGTFLASFTLRAPLKGNWEVLVSSQGPDVGQLPKVRLSSTPLESWQLNFLGEMEGCSLNQCVRYLTKLSDSSNAVEAEFADVVVDAIRELTEMVPEPFFGQSIFSSKPVNLNSARGSPNQAPTSLLPFCIIPDVHHALIKSADRVTYVPLSFFRCSQRVYNNSPDHAHLEQKIHREFAGILSTKDLISASDSLPSSSVKSSTHKIRKKWQFSEGTTPRNSIGVNLESSSENDLVGSDNRQGSMDMSAYPFGGIMVSSDVVMEMADTKGDNHIELQDLGITSQAGTADAEQATYVDELFRLTSMRWQRS</sequence>
<feature type="transmembrane region" description="Helical" evidence="1">
    <location>
        <begin position="198"/>
        <end position="216"/>
    </location>
</feature>
<dbReference type="InterPro" id="IPR005330">
    <property type="entry name" value="MHYT_dom"/>
</dbReference>
<feature type="transmembrane region" description="Helical" evidence="1">
    <location>
        <begin position="164"/>
        <end position="186"/>
    </location>
</feature>
<evidence type="ECO:0000313" key="4">
    <source>
        <dbReference type="Proteomes" id="UP000504638"/>
    </source>
</evidence>
<dbReference type="EMBL" id="ML975153">
    <property type="protein sequence ID" value="KAF1814551.1"/>
    <property type="molecule type" value="Genomic_DNA"/>
</dbReference>
<gene>
    <name evidence="3 5" type="ORF">P152DRAFT_278803</name>
</gene>